<evidence type="ECO:0000313" key="1">
    <source>
        <dbReference type="EMBL" id="NYI81027.1"/>
    </source>
</evidence>
<keyword evidence="2" id="KW-1185">Reference proteome</keyword>
<protein>
    <recommendedName>
        <fullName evidence="3">Transcriptional regulator, AbiEi antitoxin, Type IV TA system</fullName>
    </recommendedName>
</protein>
<sequence length="172" mass="19257">MTGQIEADPELAARDLAARRAWAARELELQDGVASRAQLTWGGYTPNDIRRAIRRRDMQLVHRGVYVTHTGPPTWRQRAWAAVLYAEPAALCGPSVLEPSRTEDAAGPIHVAIDRDLDDLALGGRLTARVRWPQVFDTQCRTAARVSQLLRQRGWKEAPRSCGDECSLESWM</sequence>
<evidence type="ECO:0008006" key="3">
    <source>
        <dbReference type="Google" id="ProtNLM"/>
    </source>
</evidence>
<dbReference type="Proteomes" id="UP000564496">
    <property type="component" value="Unassembled WGS sequence"/>
</dbReference>
<dbReference type="RefSeq" id="WP_343051820.1">
    <property type="nucleotide sequence ID" value="NZ_JACBZR010000001.1"/>
</dbReference>
<accession>A0A7Z0DT79</accession>
<dbReference type="EMBL" id="JACBZR010000001">
    <property type="protein sequence ID" value="NYI81027.1"/>
    <property type="molecule type" value="Genomic_DNA"/>
</dbReference>
<reference evidence="1 2" key="1">
    <citation type="submission" date="2020-07" db="EMBL/GenBank/DDBJ databases">
        <title>Sequencing the genomes of 1000 actinobacteria strains.</title>
        <authorList>
            <person name="Klenk H.-P."/>
        </authorList>
    </citation>
    <scope>NUCLEOTIDE SEQUENCE [LARGE SCALE GENOMIC DNA]</scope>
    <source>
        <strain evidence="1 2">DSM 26487</strain>
    </source>
</reference>
<comment type="caution">
    <text evidence="1">The sequence shown here is derived from an EMBL/GenBank/DDBJ whole genome shotgun (WGS) entry which is preliminary data.</text>
</comment>
<name>A0A7Z0DT79_9ACTN</name>
<gene>
    <name evidence="1" type="ORF">BJ988_005675</name>
</gene>
<proteinExistence type="predicted"/>
<evidence type="ECO:0000313" key="2">
    <source>
        <dbReference type="Proteomes" id="UP000564496"/>
    </source>
</evidence>
<organism evidence="1 2">
    <name type="scientific">Nocardioides panzhihuensis</name>
    <dbReference type="NCBI Taxonomy" id="860243"/>
    <lineage>
        <taxon>Bacteria</taxon>
        <taxon>Bacillati</taxon>
        <taxon>Actinomycetota</taxon>
        <taxon>Actinomycetes</taxon>
        <taxon>Propionibacteriales</taxon>
        <taxon>Nocardioidaceae</taxon>
        <taxon>Nocardioides</taxon>
    </lineage>
</organism>
<dbReference type="AlphaFoldDB" id="A0A7Z0DT79"/>